<gene>
    <name evidence="2" type="ORF">DF185_02220</name>
</gene>
<evidence type="ECO:0000313" key="3">
    <source>
        <dbReference type="Proteomes" id="UP000248079"/>
    </source>
</evidence>
<sequence length="193" mass="21793">MKAKSILILLLIVASFKCYSQNDNELRIYYGFVDSELLRNGDLAGSGGYDNNNSYEFGLKYLRKLSNKLSLETGINFLNAKVKITPAFTGTPVNSRQEDLKLVSIPIYANYSIGKYFYINGGPILDFQSGEESFDSQSGIGYGIGIGGKYKFDNFIIYVNPNFKKHSFIPFEKENYHQKLTQFGIQIGLGYEF</sequence>
<evidence type="ECO:0000256" key="1">
    <source>
        <dbReference type="SAM" id="SignalP"/>
    </source>
</evidence>
<proteinExistence type="predicted"/>
<dbReference type="EMBL" id="QFLI01000001">
    <property type="protein sequence ID" value="PXY02931.1"/>
    <property type="molecule type" value="Genomic_DNA"/>
</dbReference>
<protein>
    <recommendedName>
        <fullName evidence="4">Outer membrane protein beta-barrel domain-containing protein</fullName>
    </recommendedName>
</protein>
<accession>A0A2V4A2N1</accession>
<name>A0A2V4A2N1_9BACT</name>
<reference evidence="2 3" key="1">
    <citation type="submission" date="2018-05" db="EMBL/GenBank/DDBJ databases">
        <title>Marinifilum breve JC075T sp. nov., a marine bacterium isolated from Yongle Blue Hole in the South China Sea.</title>
        <authorList>
            <person name="Fu T."/>
        </authorList>
    </citation>
    <scope>NUCLEOTIDE SEQUENCE [LARGE SCALE GENOMIC DNA]</scope>
    <source>
        <strain evidence="2 3">JC075</strain>
    </source>
</reference>
<comment type="caution">
    <text evidence="2">The sequence shown here is derived from an EMBL/GenBank/DDBJ whole genome shotgun (WGS) entry which is preliminary data.</text>
</comment>
<dbReference type="RefSeq" id="WP_110359088.1">
    <property type="nucleotide sequence ID" value="NZ_QFLI01000001.1"/>
</dbReference>
<keyword evidence="1" id="KW-0732">Signal</keyword>
<organism evidence="2 3">
    <name type="scientific">Marinifilum breve</name>
    <dbReference type="NCBI Taxonomy" id="2184082"/>
    <lineage>
        <taxon>Bacteria</taxon>
        <taxon>Pseudomonadati</taxon>
        <taxon>Bacteroidota</taxon>
        <taxon>Bacteroidia</taxon>
        <taxon>Marinilabiliales</taxon>
        <taxon>Marinifilaceae</taxon>
    </lineage>
</organism>
<evidence type="ECO:0000313" key="2">
    <source>
        <dbReference type="EMBL" id="PXY02931.1"/>
    </source>
</evidence>
<feature type="signal peptide" evidence="1">
    <location>
        <begin position="1"/>
        <end position="20"/>
    </location>
</feature>
<keyword evidence="3" id="KW-1185">Reference proteome</keyword>
<dbReference type="OrthoDB" id="980939at2"/>
<dbReference type="Proteomes" id="UP000248079">
    <property type="component" value="Unassembled WGS sequence"/>
</dbReference>
<evidence type="ECO:0008006" key="4">
    <source>
        <dbReference type="Google" id="ProtNLM"/>
    </source>
</evidence>
<feature type="chain" id="PRO_5016156488" description="Outer membrane protein beta-barrel domain-containing protein" evidence="1">
    <location>
        <begin position="21"/>
        <end position="193"/>
    </location>
</feature>
<dbReference type="AlphaFoldDB" id="A0A2V4A2N1"/>